<feature type="compositionally biased region" description="Low complexity" evidence="8">
    <location>
        <begin position="691"/>
        <end position="700"/>
    </location>
</feature>
<feature type="compositionally biased region" description="Low complexity" evidence="8">
    <location>
        <begin position="1369"/>
        <end position="1381"/>
    </location>
</feature>
<dbReference type="OrthoDB" id="514777at2759"/>
<feature type="compositionally biased region" description="Basic and acidic residues" evidence="8">
    <location>
        <begin position="526"/>
        <end position="690"/>
    </location>
</feature>
<feature type="compositionally biased region" description="Basic and acidic residues" evidence="8">
    <location>
        <begin position="1245"/>
        <end position="1255"/>
    </location>
</feature>
<dbReference type="InterPro" id="IPR003890">
    <property type="entry name" value="MIF4G-like_typ-3"/>
</dbReference>
<evidence type="ECO:0000256" key="8">
    <source>
        <dbReference type="SAM" id="MobiDB-lite"/>
    </source>
</evidence>
<feature type="compositionally biased region" description="Pro residues" evidence="8">
    <location>
        <begin position="456"/>
        <end position="467"/>
    </location>
</feature>
<dbReference type="InterPro" id="IPR022745">
    <property type="entry name" value="eIF4G1_eIF4E-bd"/>
</dbReference>
<gene>
    <name evidence="10" type="ORF">BJ508DRAFT_330027</name>
</gene>
<evidence type="ECO:0000313" key="11">
    <source>
        <dbReference type="Proteomes" id="UP000275078"/>
    </source>
</evidence>
<feature type="compositionally biased region" description="Polar residues" evidence="8">
    <location>
        <begin position="477"/>
        <end position="500"/>
    </location>
</feature>
<dbReference type="GO" id="GO:0016281">
    <property type="term" value="C:eukaryotic translation initiation factor 4F complex"/>
    <property type="evidence" value="ECO:0007669"/>
    <property type="project" value="TreeGrafter"/>
</dbReference>
<feature type="compositionally biased region" description="Low complexity" evidence="8">
    <location>
        <begin position="277"/>
        <end position="289"/>
    </location>
</feature>
<reference evidence="10 11" key="1">
    <citation type="journal article" date="2018" name="Nat. Ecol. Evol.">
        <title>Pezizomycetes genomes reveal the molecular basis of ectomycorrhizal truffle lifestyle.</title>
        <authorList>
            <person name="Murat C."/>
            <person name="Payen T."/>
            <person name="Noel B."/>
            <person name="Kuo A."/>
            <person name="Morin E."/>
            <person name="Chen J."/>
            <person name="Kohler A."/>
            <person name="Krizsan K."/>
            <person name="Balestrini R."/>
            <person name="Da Silva C."/>
            <person name="Montanini B."/>
            <person name="Hainaut M."/>
            <person name="Levati E."/>
            <person name="Barry K.W."/>
            <person name="Belfiori B."/>
            <person name="Cichocki N."/>
            <person name="Clum A."/>
            <person name="Dockter R.B."/>
            <person name="Fauchery L."/>
            <person name="Guy J."/>
            <person name="Iotti M."/>
            <person name="Le Tacon F."/>
            <person name="Lindquist E.A."/>
            <person name="Lipzen A."/>
            <person name="Malagnac F."/>
            <person name="Mello A."/>
            <person name="Molinier V."/>
            <person name="Miyauchi S."/>
            <person name="Poulain J."/>
            <person name="Riccioni C."/>
            <person name="Rubini A."/>
            <person name="Sitrit Y."/>
            <person name="Splivallo R."/>
            <person name="Traeger S."/>
            <person name="Wang M."/>
            <person name="Zifcakova L."/>
            <person name="Wipf D."/>
            <person name="Zambonelli A."/>
            <person name="Paolocci F."/>
            <person name="Nowrousian M."/>
            <person name="Ottonello S."/>
            <person name="Baldrian P."/>
            <person name="Spatafora J.W."/>
            <person name="Henrissat B."/>
            <person name="Nagy L.G."/>
            <person name="Aury J.M."/>
            <person name="Wincker P."/>
            <person name="Grigoriev I.V."/>
            <person name="Bonfante P."/>
            <person name="Martin F.M."/>
        </authorList>
    </citation>
    <scope>NUCLEOTIDE SEQUENCE [LARGE SCALE GENOMIC DNA]</scope>
    <source>
        <strain evidence="10 11">RN42</strain>
    </source>
</reference>
<proteinExistence type="inferred from homology"/>
<feature type="region of interest" description="Disordered" evidence="8">
    <location>
        <begin position="1302"/>
        <end position="1390"/>
    </location>
</feature>
<dbReference type="Pfam" id="PF02854">
    <property type="entry name" value="MIF4G"/>
    <property type="match status" value="1"/>
</dbReference>
<dbReference type="Gene3D" id="1.25.40.180">
    <property type="match status" value="1"/>
</dbReference>
<keyword evidence="6" id="KW-0694">RNA-binding</keyword>
<dbReference type="Proteomes" id="UP000275078">
    <property type="component" value="Unassembled WGS sequence"/>
</dbReference>
<dbReference type="PANTHER" id="PTHR23253:SF9">
    <property type="entry name" value="EUKARYOTIC TRANSLATION INITIATION FACTOR 4 GAMMA 2"/>
    <property type="match status" value="1"/>
</dbReference>
<evidence type="ECO:0000256" key="2">
    <source>
        <dbReference type="ARBA" id="ARBA00005775"/>
    </source>
</evidence>
<dbReference type="SMART" id="SM00543">
    <property type="entry name" value="MIF4G"/>
    <property type="match status" value="1"/>
</dbReference>
<feature type="compositionally biased region" description="Low complexity" evidence="8">
    <location>
        <begin position="1"/>
        <end position="54"/>
    </location>
</feature>
<protein>
    <recommendedName>
        <fullName evidence="9">MIF4G domain-containing protein</fullName>
    </recommendedName>
</protein>
<feature type="compositionally biased region" description="Low complexity" evidence="8">
    <location>
        <begin position="65"/>
        <end position="82"/>
    </location>
</feature>
<dbReference type="GO" id="GO:0003729">
    <property type="term" value="F:mRNA binding"/>
    <property type="evidence" value="ECO:0007669"/>
    <property type="project" value="TreeGrafter"/>
</dbReference>
<dbReference type="Gene3D" id="1.20.970.30">
    <property type="entry name" value="eIF4G, eIF4E-binding domain"/>
    <property type="match status" value="1"/>
</dbReference>
<sequence>MTSTTSTPTNPTQQQVSSSAAAAPPSLPQQGTTSKPSSGPIGPAAAPAASRPVSYAHAATKKTFPPQSAPQSPSVPNQPQNARNPSNPSPVNGSKVPPAVPSVIPPVVNGGANGQHSRKASLAGVNVGGNRPPQNGGPNMPHRPTQAGQGSIQFGSLASGGGSPAIGVAQLAAQPGASNPVGSPAIAPATVASGGVPQPASSVPIQFGSFGSEGGNPNQNRPMSINGPPHMPTGPQGQHMRRDSNHSAHGEHVPSGMGPSRGGMAGGGRRGGHQQMPYQSHYQQHNQQGQYGGYGQNPQYRGTPSQPRGGPVGMQVNHGFQHPQPSPNMSYSNRANRSPAIPQASPMTTPNMAPAQMAAPAQMPYPYSPHMAQQMPPHQQFTPQYGTYGGPPEFVPGYYPQSATSPRPGYQQMPSPGPAFAPVHYTPGAPSMSRSGSVNTMDGIHRPPSTMGMPQNMPPPLQSPPTPGAGSPVPNRTLFQPPSKQKSTLVIRNPTTQEIISPTKAAESPRPSGAPVVVSSAGNRPPQHDRQPSRSSEDDQKKKDAARAAVQRRIEEEKEKRRREEEEKTKKEEEERLAKEEAERKAKEEEERKVKEEEERKAKEEADRKAKEEEERLAKEAEEKAAKEAEEKAAKEAEEKAKKEAEEQAAKEAEEKAKKEAEEKAAKEAEEAKAKAETTEEPKAEEKTTEDAAAAKPAAAGEDMLPPTTKIRTAKPPPLKLPLPNSTEAPMPSAALTSLRSARFIEDITSVNYPSGFMSPNPALNPNASNGKFKYDKEFLMQFANVFTEKPSVDWDSRIRDTVGEPDSARPSTARMGSSSGRRGIPSTPMGAFGSGSSQKFSAMGSGMRTPSTSEQRFEAANRQLGLGGNPLGKFMGATPMSRSGSASSNYVPSSPKPGNRSSATRGSERKRGGGEGPTSMSRQASRRGEENEPKPMVTIPLSEVKPLVLSEKRWTPRSLVAKEAPAAAAPAASENDNLMSPEMVQRKVKAALNKMTPEKFDKISDQILDIAGQSKFETDGRTLRQVIQLTFEKATDEAAWSSMYAKFCKRMLESIDPNISDENIKDKHGNVVTGGALFRKYLLNRCQEEFERGWKVNLPPKPEGESEEAVMLSDEYYIAAAAKRRGLGLIQFIGELFKLGMLTERIMHECVKKLVDFEGMPEEEEAESLVKLLKTIGQSLDSLPKSKPAMDAYFARIKYIEEMKGLPSRIRFMLMDIIDLRSKGWQSKEADKGPKTLAEIHEEAARAQAEKEAQNKASRVSRPQGRGDRQGSYYGGNQHPPDWQANVKAQVDASELKKLGSKHRSMANTPATFGPASFLGPRPGGAKRPTMGRGGEDSGPNSRSGTPAPKESANKFSILQDGNDHNEASSPPASTTSSPPVAKAKMGEL</sequence>
<feature type="region of interest" description="Disordered" evidence="8">
    <location>
        <begin position="1245"/>
        <end position="1284"/>
    </location>
</feature>
<feature type="domain" description="MIF4G" evidence="9">
    <location>
        <begin position="986"/>
        <end position="1225"/>
    </location>
</feature>
<dbReference type="SUPFAM" id="SSF48371">
    <property type="entry name" value="ARM repeat"/>
    <property type="match status" value="1"/>
</dbReference>
<feature type="region of interest" description="Disordered" evidence="8">
    <location>
        <begin position="798"/>
        <end position="939"/>
    </location>
</feature>
<comment type="subcellular location">
    <subcellularLocation>
        <location evidence="1">Cytoplasm</location>
    </subcellularLocation>
</comment>
<evidence type="ECO:0000256" key="6">
    <source>
        <dbReference type="ARBA" id="ARBA00022884"/>
    </source>
</evidence>
<comment type="similarity">
    <text evidence="2">Belongs to the eukaryotic initiation factor 4G family.</text>
</comment>
<dbReference type="SUPFAM" id="SSF101489">
    <property type="entry name" value="Eukaryotic initiation factor 4f subunit eIF4g, eIF4e-binding domain"/>
    <property type="match status" value="1"/>
</dbReference>
<dbReference type="FunFam" id="1.25.40.180:FF:000020">
    <property type="entry name" value="Eukaryotic translation initiation factor subunit"/>
    <property type="match status" value="1"/>
</dbReference>
<keyword evidence="3" id="KW-0963">Cytoplasm</keyword>
<dbReference type="Pfam" id="PF12152">
    <property type="entry name" value="eIF_4G1"/>
    <property type="match status" value="1"/>
</dbReference>
<dbReference type="EMBL" id="ML119723">
    <property type="protein sequence ID" value="RPA77645.1"/>
    <property type="molecule type" value="Genomic_DNA"/>
</dbReference>
<dbReference type="GO" id="GO:0010494">
    <property type="term" value="C:cytoplasmic stress granule"/>
    <property type="evidence" value="ECO:0007669"/>
    <property type="project" value="UniProtKB-ARBA"/>
</dbReference>
<dbReference type="STRING" id="1160509.A0A3N4HV29"/>
<evidence type="ECO:0000256" key="5">
    <source>
        <dbReference type="ARBA" id="ARBA00022553"/>
    </source>
</evidence>
<dbReference type="PANTHER" id="PTHR23253">
    <property type="entry name" value="EUKARYOTIC TRANSLATION INITIATION FACTOR 4 GAMMA"/>
    <property type="match status" value="1"/>
</dbReference>
<feature type="compositionally biased region" description="Gly residues" evidence="8">
    <location>
        <begin position="259"/>
        <end position="269"/>
    </location>
</feature>
<feature type="compositionally biased region" description="Polar residues" evidence="8">
    <location>
        <begin position="83"/>
        <end position="92"/>
    </location>
</feature>
<feature type="region of interest" description="Disordered" evidence="8">
    <location>
        <begin position="193"/>
        <end position="312"/>
    </location>
</feature>
<keyword evidence="7" id="KW-0648">Protein biosynthesis</keyword>
<evidence type="ECO:0000259" key="9">
    <source>
        <dbReference type="SMART" id="SM00543"/>
    </source>
</evidence>
<keyword evidence="4" id="KW-0396">Initiation factor</keyword>
<evidence type="ECO:0000256" key="3">
    <source>
        <dbReference type="ARBA" id="ARBA00022490"/>
    </source>
</evidence>
<feature type="region of interest" description="Disordered" evidence="8">
    <location>
        <begin position="1"/>
        <end position="149"/>
    </location>
</feature>
<accession>A0A3N4HV29</accession>
<feature type="compositionally biased region" description="Low complexity" evidence="8">
    <location>
        <begin position="124"/>
        <end position="140"/>
    </location>
</feature>
<keyword evidence="11" id="KW-1185">Reference proteome</keyword>
<name>A0A3N4HV29_ASCIM</name>
<evidence type="ECO:0000313" key="10">
    <source>
        <dbReference type="EMBL" id="RPA77645.1"/>
    </source>
</evidence>
<evidence type="ECO:0000256" key="7">
    <source>
        <dbReference type="ARBA" id="ARBA00022917"/>
    </source>
</evidence>
<dbReference type="FunFam" id="1.20.970.30:FF:000001">
    <property type="entry name" value="Eukaryotic translation initiation factor subunit eIF-4F, putative"/>
    <property type="match status" value="1"/>
</dbReference>
<dbReference type="InterPro" id="IPR016024">
    <property type="entry name" value="ARM-type_fold"/>
</dbReference>
<feature type="compositionally biased region" description="Polar residues" evidence="8">
    <location>
        <begin position="881"/>
        <end position="893"/>
    </location>
</feature>
<feature type="region of interest" description="Disordered" evidence="8">
    <location>
        <begin position="404"/>
        <end position="732"/>
    </location>
</feature>
<dbReference type="GO" id="GO:0003743">
    <property type="term" value="F:translation initiation factor activity"/>
    <property type="evidence" value="ECO:0007669"/>
    <property type="project" value="UniProtKB-KW"/>
</dbReference>
<feature type="compositionally biased region" description="Basic and acidic residues" evidence="8">
    <location>
        <begin position="240"/>
        <end position="252"/>
    </location>
</feature>
<organism evidence="10 11">
    <name type="scientific">Ascobolus immersus RN42</name>
    <dbReference type="NCBI Taxonomy" id="1160509"/>
    <lineage>
        <taxon>Eukaryota</taxon>
        <taxon>Fungi</taxon>
        <taxon>Dikarya</taxon>
        <taxon>Ascomycota</taxon>
        <taxon>Pezizomycotina</taxon>
        <taxon>Pezizomycetes</taxon>
        <taxon>Pezizales</taxon>
        <taxon>Ascobolaceae</taxon>
        <taxon>Ascobolus</taxon>
    </lineage>
</organism>
<dbReference type="InterPro" id="IPR036211">
    <property type="entry name" value="eIF4G_eIF4E-bd_sf"/>
</dbReference>
<evidence type="ECO:0000256" key="1">
    <source>
        <dbReference type="ARBA" id="ARBA00004496"/>
    </source>
</evidence>
<keyword evidence="5" id="KW-0597">Phosphoprotein</keyword>
<evidence type="ECO:0000256" key="4">
    <source>
        <dbReference type="ARBA" id="ARBA00022540"/>
    </source>
</evidence>